<gene>
    <name evidence="1" type="ORF">CSAL01_06102</name>
</gene>
<dbReference type="AlphaFoldDB" id="A0A135VA08"/>
<protein>
    <submittedName>
        <fullName evidence="1">Uncharacterized protein</fullName>
    </submittedName>
</protein>
<evidence type="ECO:0000313" key="2">
    <source>
        <dbReference type="Proteomes" id="UP000070121"/>
    </source>
</evidence>
<organism evidence="1 2">
    <name type="scientific">Colletotrichum salicis</name>
    <dbReference type="NCBI Taxonomy" id="1209931"/>
    <lineage>
        <taxon>Eukaryota</taxon>
        <taxon>Fungi</taxon>
        <taxon>Dikarya</taxon>
        <taxon>Ascomycota</taxon>
        <taxon>Pezizomycotina</taxon>
        <taxon>Sordariomycetes</taxon>
        <taxon>Hypocreomycetidae</taxon>
        <taxon>Glomerellales</taxon>
        <taxon>Glomerellaceae</taxon>
        <taxon>Colletotrichum</taxon>
        <taxon>Colletotrichum acutatum species complex</taxon>
    </lineage>
</organism>
<name>A0A135VA08_9PEZI</name>
<comment type="caution">
    <text evidence="1">The sequence shown here is derived from an EMBL/GenBank/DDBJ whole genome shotgun (WGS) entry which is preliminary data.</text>
</comment>
<accession>A0A135VA08</accession>
<proteinExistence type="predicted"/>
<keyword evidence="2" id="KW-1185">Reference proteome</keyword>
<dbReference type="Proteomes" id="UP000070121">
    <property type="component" value="Unassembled WGS sequence"/>
</dbReference>
<sequence>MEPRRNPSLKRARAGQGENVPCDNPGFSLDTLMEIAQTVAKDMGVGKTLSVGVQSESFAVMIMAHGLEPTLGGIGPLEGWHLRMVLRLLVVSSVPDDSSVRHFSSRATNATSTEYVSCLVAPACTLQVPDAGARGAGAVGT</sequence>
<evidence type="ECO:0000313" key="1">
    <source>
        <dbReference type="EMBL" id="KXH69570.1"/>
    </source>
</evidence>
<dbReference type="EMBL" id="JFFI01000046">
    <property type="protein sequence ID" value="KXH69570.1"/>
    <property type="molecule type" value="Genomic_DNA"/>
</dbReference>
<reference evidence="1 2" key="1">
    <citation type="submission" date="2014-02" db="EMBL/GenBank/DDBJ databases">
        <title>The genome sequence of Colletotrichum salicis CBS 607.94.</title>
        <authorList>
            <person name="Baroncelli R."/>
            <person name="Thon M.R."/>
        </authorList>
    </citation>
    <scope>NUCLEOTIDE SEQUENCE [LARGE SCALE GENOMIC DNA]</scope>
    <source>
        <strain evidence="1 2">CBS 607.94</strain>
    </source>
</reference>